<dbReference type="GO" id="GO:0022857">
    <property type="term" value="F:transmembrane transporter activity"/>
    <property type="evidence" value="ECO:0007669"/>
    <property type="project" value="TreeGrafter"/>
</dbReference>
<evidence type="ECO:0000256" key="3">
    <source>
        <dbReference type="ARBA" id="ARBA00022692"/>
    </source>
</evidence>
<dbReference type="GO" id="GO:0005886">
    <property type="term" value="C:plasma membrane"/>
    <property type="evidence" value="ECO:0007669"/>
    <property type="project" value="UniProtKB-SubCell"/>
</dbReference>
<keyword evidence="10" id="KW-1185">Reference proteome</keyword>
<dbReference type="Pfam" id="PF12704">
    <property type="entry name" value="MacB_PCD"/>
    <property type="match status" value="1"/>
</dbReference>
<dbReference type="RefSeq" id="WP_096054867.1">
    <property type="nucleotide sequence ID" value="NZ_CP023344.1"/>
</dbReference>
<gene>
    <name evidence="9" type="ORF">CMV30_04290</name>
</gene>
<evidence type="ECO:0000259" key="7">
    <source>
        <dbReference type="Pfam" id="PF02687"/>
    </source>
</evidence>
<evidence type="ECO:0000259" key="8">
    <source>
        <dbReference type="Pfam" id="PF12704"/>
    </source>
</evidence>
<dbReference type="KEGG" id="vbh:CMV30_04290"/>
<evidence type="ECO:0000256" key="5">
    <source>
        <dbReference type="ARBA" id="ARBA00023136"/>
    </source>
</evidence>
<dbReference type="EMBL" id="CP023344">
    <property type="protein sequence ID" value="ATC63235.1"/>
    <property type="molecule type" value="Genomic_DNA"/>
</dbReference>
<organism evidence="9 10">
    <name type="scientific">Nibricoccus aquaticus</name>
    <dbReference type="NCBI Taxonomy" id="2576891"/>
    <lineage>
        <taxon>Bacteria</taxon>
        <taxon>Pseudomonadati</taxon>
        <taxon>Verrucomicrobiota</taxon>
        <taxon>Opitutia</taxon>
        <taxon>Opitutales</taxon>
        <taxon>Opitutaceae</taxon>
        <taxon>Nibricoccus</taxon>
    </lineage>
</organism>
<feature type="transmembrane region" description="Helical" evidence="6">
    <location>
        <begin position="337"/>
        <end position="370"/>
    </location>
</feature>
<dbReference type="PANTHER" id="PTHR30572:SF15">
    <property type="entry name" value="ABC TRANSPORTER PERMEASE"/>
    <property type="match status" value="1"/>
</dbReference>
<keyword evidence="2" id="KW-1003">Cell membrane</keyword>
<dbReference type="InterPro" id="IPR050250">
    <property type="entry name" value="Macrolide_Exporter_MacB"/>
</dbReference>
<evidence type="ECO:0000256" key="4">
    <source>
        <dbReference type="ARBA" id="ARBA00022989"/>
    </source>
</evidence>
<feature type="transmembrane region" description="Helical" evidence="6">
    <location>
        <begin position="28"/>
        <end position="50"/>
    </location>
</feature>
<protein>
    <submittedName>
        <fullName evidence="9">ABC transporter</fullName>
    </submittedName>
</protein>
<dbReference type="InterPro" id="IPR003838">
    <property type="entry name" value="ABC3_permease_C"/>
</dbReference>
<dbReference type="Proteomes" id="UP000217265">
    <property type="component" value="Chromosome"/>
</dbReference>
<feature type="domain" description="MacB-like periplasmic core" evidence="8">
    <location>
        <begin position="26"/>
        <end position="254"/>
    </location>
</feature>
<evidence type="ECO:0000256" key="1">
    <source>
        <dbReference type="ARBA" id="ARBA00004651"/>
    </source>
</evidence>
<evidence type="ECO:0000313" key="10">
    <source>
        <dbReference type="Proteomes" id="UP000217265"/>
    </source>
</evidence>
<dbReference type="OrthoDB" id="9770099at2"/>
<reference evidence="9 10" key="1">
    <citation type="submission" date="2017-09" db="EMBL/GenBank/DDBJ databases">
        <title>Complete genome sequence of Verrucomicrobial strain HZ-65, isolated from freshwater.</title>
        <authorList>
            <person name="Choi A."/>
        </authorList>
    </citation>
    <scope>NUCLEOTIDE SEQUENCE [LARGE SCALE GENOMIC DNA]</scope>
    <source>
        <strain evidence="9 10">HZ-65</strain>
    </source>
</reference>
<proteinExistence type="predicted"/>
<dbReference type="Pfam" id="PF02687">
    <property type="entry name" value="FtsX"/>
    <property type="match status" value="1"/>
</dbReference>
<sequence length="416" mass="45800">MRRLIYELNEAFRIAFTQIIANKLRSALTALGVIIGIVSVTLMGTAILGIDASVEKSFAGFGDDVLYVEKWPWRGVQDWWNYRNRPMIKTEYAERVNEWVAEHPNGLIKLAVPAANRQTNIVRGELKLSNIFTEGVGHNLPRMAKMDLTEGRFFSEFEAHSARNVVVIGYDVADALFPGQSPLGETLRLGGQQFTVIGTLARQGRFLGLFSLDSKVMIPINTFRRYFAVNGNSTQIRVQVDGARMEEAREELRGLIRRIRQQNPEAKDNFELNEQRVIREQIDPIKNGIAIGGLMITGLALLVGAINIMNITYVSVKERTKEIGTRKALGARRRTILLQFLIEAVSICLIGGAIGLLGAGSLSALVSVAVPDFPIVFSPVLVVIGFLGSVVIGVLAGIAPAWSASKLDPVVALRYE</sequence>
<feature type="domain" description="ABC3 transporter permease C-terminal" evidence="7">
    <location>
        <begin position="295"/>
        <end position="409"/>
    </location>
</feature>
<evidence type="ECO:0000256" key="2">
    <source>
        <dbReference type="ARBA" id="ARBA00022475"/>
    </source>
</evidence>
<comment type="subcellular location">
    <subcellularLocation>
        <location evidence="1">Cell membrane</location>
        <topology evidence="1">Multi-pass membrane protein</topology>
    </subcellularLocation>
</comment>
<evidence type="ECO:0000313" key="9">
    <source>
        <dbReference type="EMBL" id="ATC63235.1"/>
    </source>
</evidence>
<accession>A0A290Q3J0</accession>
<feature type="transmembrane region" description="Helical" evidence="6">
    <location>
        <begin position="376"/>
        <end position="399"/>
    </location>
</feature>
<evidence type="ECO:0000256" key="6">
    <source>
        <dbReference type="SAM" id="Phobius"/>
    </source>
</evidence>
<dbReference type="PANTHER" id="PTHR30572">
    <property type="entry name" value="MEMBRANE COMPONENT OF TRANSPORTER-RELATED"/>
    <property type="match status" value="1"/>
</dbReference>
<dbReference type="AlphaFoldDB" id="A0A290Q3J0"/>
<name>A0A290Q3J0_9BACT</name>
<feature type="transmembrane region" description="Helical" evidence="6">
    <location>
        <begin position="289"/>
        <end position="316"/>
    </location>
</feature>
<keyword evidence="3 6" id="KW-0812">Transmembrane</keyword>
<keyword evidence="4 6" id="KW-1133">Transmembrane helix</keyword>
<keyword evidence="5 6" id="KW-0472">Membrane</keyword>
<dbReference type="InterPro" id="IPR025857">
    <property type="entry name" value="MacB_PCD"/>
</dbReference>